<sequence>MRKMSLGDIQSKLAANRSNVDYAVNVFRGKTKDQGWTMNRMKPRDPDEIKALNYLARSQYRKALKDGTIIYDKERRVLTIAKYIRS</sequence>
<accession>A0ABX1XZ84</accession>
<comment type="caution">
    <text evidence="1">The sequence shown here is derived from an EMBL/GenBank/DDBJ whole genome shotgun (WGS) entry which is preliminary data.</text>
</comment>
<dbReference type="Proteomes" id="UP000616779">
    <property type="component" value="Unassembled WGS sequence"/>
</dbReference>
<dbReference type="RefSeq" id="WP_171645287.1">
    <property type="nucleotide sequence ID" value="NZ_WHOA01000143.1"/>
</dbReference>
<reference evidence="1 2" key="1">
    <citation type="submission" date="2019-10" db="EMBL/GenBank/DDBJ databases">
        <title>Description of Paenibacillus terrestris sp. nov.</title>
        <authorList>
            <person name="Carlier A."/>
            <person name="Qi S."/>
        </authorList>
    </citation>
    <scope>NUCLEOTIDE SEQUENCE [LARGE SCALE GENOMIC DNA]</scope>
    <source>
        <strain evidence="1 2">LMG 31458</strain>
    </source>
</reference>
<protein>
    <submittedName>
        <fullName evidence="1">Uncharacterized protein</fullName>
    </submittedName>
</protein>
<dbReference type="EMBL" id="WHOA01000143">
    <property type="protein sequence ID" value="NOU73877.1"/>
    <property type="molecule type" value="Genomic_DNA"/>
</dbReference>
<organism evidence="1 2">
    <name type="scientific">Paenibacillus phytorum</name>
    <dbReference type="NCBI Taxonomy" id="2654977"/>
    <lineage>
        <taxon>Bacteria</taxon>
        <taxon>Bacillati</taxon>
        <taxon>Bacillota</taxon>
        <taxon>Bacilli</taxon>
        <taxon>Bacillales</taxon>
        <taxon>Paenibacillaceae</taxon>
        <taxon>Paenibacillus</taxon>
    </lineage>
</organism>
<evidence type="ECO:0000313" key="1">
    <source>
        <dbReference type="EMBL" id="NOU73877.1"/>
    </source>
</evidence>
<proteinExistence type="predicted"/>
<keyword evidence="2" id="KW-1185">Reference proteome</keyword>
<name>A0ABX1XZ84_9BACL</name>
<evidence type="ECO:0000313" key="2">
    <source>
        <dbReference type="Proteomes" id="UP000616779"/>
    </source>
</evidence>
<gene>
    <name evidence="1" type="ORF">GC098_21165</name>
</gene>